<feature type="domain" description="DNA2/NAM7 helicase helicase" evidence="2">
    <location>
        <begin position="109"/>
        <end position="151"/>
    </location>
</feature>
<feature type="region of interest" description="Disordered" evidence="1">
    <location>
        <begin position="1"/>
        <end position="27"/>
    </location>
</feature>
<dbReference type="EMBL" id="BEZZ01207149">
    <property type="protein sequence ID" value="GCC47153.1"/>
    <property type="molecule type" value="Genomic_DNA"/>
</dbReference>
<dbReference type="Pfam" id="PF13086">
    <property type="entry name" value="AAA_11"/>
    <property type="match status" value="1"/>
</dbReference>
<evidence type="ECO:0000313" key="4">
    <source>
        <dbReference type="Proteomes" id="UP000287033"/>
    </source>
</evidence>
<evidence type="ECO:0000313" key="3">
    <source>
        <dbReference type="EMBL" id="GCC47153.1"/>
    </source>
</evidence>
<feature type="non-terminal residue" evidence="3">
    <location>
        <position position="1"/>
    </location>
</feature>
<dbReference type="CDD" id="cd17934">
    <property type="entry name" value="DEXXQc_Upf1-like"/>
    <property type="match status" value="1"/>
</dbReference>
<name>A0A401TWY1_CHIPU</name>
<accession>A0A401TWY1</accession>
<dbReference type="PANTHER" id="PTHR43788">
    <property type="entry name" value="DNA2/NAM7 HELICASE FAMILY MEMBER"/>
    <property type="match status" value="1"/>
</dbReference>
<organism evidence="3 4">
    <name type="scientific">Chiloscyllium punctatum</name>
    <name type="common">Brownbanded bambooshark</name>
    <name type="synonym">Hemiscyllium punctatum</name>
    <dbReference type="NCBI Taxonomy" id="137246"/>
    <lineage>
        <taxon>Eukaryota</taxon>
        <taxon>Metazoa</taxon>
        <taxon>Chordata</taxon>
        <taxon>Craniata</taxon>
        <taxon>Vertebrata</taxon>
        <taxon>Chondrichthyes</taxon>
        <taxon>Elasmobranchii</taxon>
        <taxon>Galeomorphii</taxon>
        <taxon>Galeoidea</taxon>
        <taxon>Orectolobiformes</taxon>
        <taxon>Hemiscylliidae</taxon>
        <taxon>Chiloscyllium</taxon>
    </lineage>
</organism>
<feature type="non-terminal residue" evidence="3">
    <location>
        <position position="220"/>
    </location>
</feature>
<reference evidence="3 4" key="1">
    <citation type="journal article" date="2018" name="Nat. Ecol. Evol.">
        <title>Shark genomes provide insights into elasmobranch evolution and the origin of vertebrates.</title>
        <authorList>
            <person name="Hara Y"/>
            <person name="Yamaguchi K"/>
            <person name="Onimaru K"/>
            <person name="Kadota M"/>
            <person name="Koyanagi M"/>
            <person name="Keeley SD"/>
            <person name="Tatsumi K"/>
            <person name="Tanaka K"/>
            <person name="Motone F"/>
            <person name="Kageyama Y"/>
            <person name="Nozu R"/>
            <person name="Adachi N"/>
            <person name="Nishimura O"/>
            <person name="Nakagawa R"/>
            <person name="Tanegashima C"/>
            <person name="Kiyatake I"/>
            <person name="Matsumoto R"/>
            <person name="Murakumo K"/>
            <person name="Nishida K"/>
            <person name="Terakita A"/>
            <person name="Kuratani S"/>
            <person name="Sato K"/>
            <person name="Hyodo S Kuraku.S."/>
        </authorList>
    </citation>
    <scope>NUCLEOTIDE SEQUENCE [LARGE SCALE GENOMIC DNA]</scope>
</reference>
<dbReference type="GO" id="GO:0043139">
    <property type="term" value="F:5'-3' DNA helicase activity"/>
    <property type="evidence" value="ECO:0007669"/>
    <property type="project" value="TreeGrafter"/>
</dbReference>
<proteinExistence type="predicted"/>
<feature type="compositionally biased region" description="Basic and acidic residues" evidence="1">
    <location>
        <begin position="16"/>
        <end position="27"/>
    </location>
</feature>
<protein>
    <recommendedName>
        <fullName evidence="2">DNA2/NAM7 helicase helicase domain-containing protein</fullName>
    </recommendedName>
</protein>
<keyword evidence="4" id="KW-1185">Reference proteome</keyword>
<dbReference type="InterPro" id="IPR050534">
    <property type="entry name" value="Coronavir_polyprotein_1ab"/>
</dbReference>
<dbReference type="PANTHER" id="PTHR43788:SF8">
    <property type="entry name" value="DNA-BINDING PROTEIN SMUBP-2"/>
    <property type="match status" value="1"/>
</dbReference>
<sequence length="220" mass="25101">KRSAEALQDNTGSSLETRRKQFAEKDRSKIKDDRLRIKAKLLTKRPLPGFNFGKKKTWTEMALLGNEIAKQKRFVPLRMLLAQAGNSIQALKPCFMMSPLSLAKFMKAGSLSFDILVIDEASQMRPEDALGAMLRSKQIVVVGDQKQLPPTDFFARSGDGGSGDDDDFEDLDDESILESCQKTFGQRRPLRWHYRSRCESLIRFSNEQFYRRELITFPAS</sequence>
<dbReference type="Gene3D" id="3.40.50.300">
    <property type="entry name" value="P-loop containing nucleotide triphosphate hydrolases"/>
    <property type="match status" value="1"/>
</dbReference>
<evidence type="ECO:0000259" key="2">
    <source>
        <dbReference type="Pfam" id="PF13086"/>
    </source>
</evidence>
<gene>
    <name evidence="3" type="ORF">chiPu_0031325</name>
</gene>
<comment type="caution">
    <text evidence="3">The sequence shown here is derived from an EMBL/GenBank/DDBJ whole genome shotgun (WGS) entry which is preliminary data.</text>
</comment>
<dbReference type="Proteomes" id="UP000287033">
    <property type="component" value="Unassembled WGS sequence"/>
</dbReference>
<dbReference type="AlphaFoldDB" id="A0A401TWY1"/>
<dbReference type="InterPro" id="IPR027417">
    <property type="entry name" value="P-loop_NTPase"/>
</dbReference>
<evidence type="ECO:0000256" key="1">
    <source>
        <dbReference type="SAM" id="MobiDB-lite"/>
    </source>
</evidence>
<dbReference type="SUPFAM" id="SSF52540">
    <property type="entry name" value="P-loop containing nucleoside triphosphate hydrolases"/>
    <property type="match status" value="1"/>
</dbReference>
<dbReference type="InterPro" id="IPR041677">
    <property type="entry name" value="DNA2/NAM7_AAA_11"/>
</dbReference>
<dbReference type="OrthoDB" id="6513042at2759"/>